<dbReference type="Gene3D" id="3.40.80.10">
    <property type="entry name" value="Peptidoglycan recognition protein-like"/>
    <property type="match status" value="1"/>
</dbReference>
<evidence type="ECO:0000313" key="3">
    <source>
        <dbReference type="EMBL" id="EPR40767.1"/>
    </source>
</evidence>
<dbReference type="InterPro" id="IPR036505">
    <property type="entry name" value="Amidase/PGRP_sf"/>
</dbReference>
<dbReference type="GO" id="GO:0009253">
    <property type="term" value="P:peptidoglycan catabolic process"/>
    <property type="evidence" value="ECO:0007669"/>
    <property type="project" value="InterPro"/>
</dbReference>
<keyword evidence="4" id="KW-1185">Reference proteome</keyword>
<dbReference type="EMBL" id="ATHJ01000081">
    <property type="protein sequence ID" value="EPR40767.1"/>
    <property type="molecule type" value="Genomic_DNA"/>
</dbReference>
<comment type="caution">
    <text evidence="3">The sequence shown here is derived from an EMBL/GenBank/DDBJ whole genome shotgun (WGS) entry which is preliminary data.</text>
</comment>
<evidence type="ECO:0000259" key="2">
    <source>
        <dbReference type="Pfam" id="PF01510"/>
    </source>
</evidence>
<dbReference type="OrthoDB" id="5395100at2"/>
<dbReference type="InterPro" id="IPR036366">
    <property type="entry name" value="PGBDSf"/>
</dbReference>
<sequence length="303" mass="33998">MILKKGDTGDAVEAVQARLGIKTDGIFGPRTEAAVKQFQRSRQLEDDGIVGPLTAAALGLNLEEFLTTDIQDSIRTTADGLLIHTSYLDKDEYLSGPTDKFYVFLHHTAGGHDPYATIRSWNNDDRGRIATQFVVGNRSVRGDTTHDGEVVECFPDEGWAYHLGKNNSSLLHPHSIGIEICNYGWVDPRGGKFYTYVNSVLPDDQVIDLGFEFRGFRYFHKYSEAQIGAVHQLLKEIRRRHDQVNLHAGLVEWIETQSPAEAFDFKPEACNGKIRGLLTHANTRKDKTDCSPQPLLIDMLRNL</sequence>
<dbReference type="RefSeq" id="WP_020876794.1">
    <property type="nucleotide sequence ID" value="NZ_ATHJ01000081.1"/>
</dbReference>
<proteinExistence type="predicted"/>
<dbReference type="GO" id="GO:0008745">
    <property type="term" value="F:N-acetylmuramoyl-L-alanine amidase activity"/>
    <property type="evidence" value="ECO:0007669"/>
    <property type="project" value="InterPro"/>
</dbReference>
<dbReference type="InterPro" id="IPR002502">
    <property type="entry name" value="Amidase_domain"/>
</dbReference>
<feature type="domain" description="Peptidoglycan binding-like" evidence="1">
    <location>
        <begin position="21"/>
        <end position="58"/>
    </location>
</feature>
<protein>
    <submittedName>
        <fullName evidence="3">N-acetylmuramoyl-L-alanine amidase family 2</fullName>
    </submittedName>
</protein>
<feature type="domain" description="N-acetylmuramoyl-L-alanine amidase" evidence="2">
    <location>
        <begin position="102"/>
        <end position="242"/>
    </location>
</feature>
<dbReference type="InterPro" id="IPR036365">
    <property type="entry name" value="PGBD-like_sf"/>
</dbReference>
<gene>
    <name evidence="3" type="ORF">dsmv_2363</name>
</gene>
<dbReference type="AlphaFoldDB" id="S7TUP9"/>
<dbReference type="SUPFAM" id="SSF47090">
    <property type="entry name" value="PGBD-like"/>
    <property type="match status" value="1"/>
</dbReference>
<reference evidence="3 4" key="1">
    <citation type="journal article" date="2013" name="Genome Announc.">
        <title>Draft genome sequences for three mercury-methylating, sulfate-reducing bacteria.</title>
        <authorList>
            <person name="Brown S.D."/>
            <person name="Hurt R.A.Jr."/>
            <person name="Gilmour C.C."/>
            <person name="Elias D.A."/>
        </authorList>
    </citation>
    <scope>NUCLEOTIDE SEQUENCE [LARGE SCALE GENOMIC DNA]</scope>
    <source>
        <strain evidence="3 4">DSM 2059</strain>
    </source>
</reference>
<dbReference type="STRING" id="897.B2D07_01295"/>
<dbReference type="SUPFAM" id="SSF55846">
    <property type="entry name" value="N-acetylmuramoyl-L-alanine amidase-like"/>
    <property type="match status" value="1"/>
</dbReference>
<dbReference type="Pfam" id="PF01510">
    <property type="entry name" value="Amidase_2"/>
    <property type="match status" value="1"/>
</dbReference>
<organism evidence="3 4">
    <name type="scientific">Desulfococcus multivorans DSM 2059</name>
    <dbReference type="NCBI Taxonomy" id="1121405"/>
    <lineage>
        <taxon>Bacteria</taxon>
        <taxon>Pseudomonadati</taxon>
        <taxon>Thermodesulfobacteriota</taxon>
        <taxon>Desulfobacteria</taxon>
        <taxon>Desulfobacterales</taxon>
        <taxon>Desulfococcaceae</taxon>
        <taxon>Desulfococcus</taxon>
    </lineage>
</organism>
<evidence type="ECO:0000259" key="1">
    <source>
        <dbReference type="Pfam" id="PF01471"/>
    </source>
</evidence>
<name>S7TUP9_DESML</name>
<accession>S7TUP9</accession>
<dbReference type="Proteomes" id="UP000014977">
    <property type="component" value="Unassembled WGS sequence"/>
</dbReference>
<dbReference type="eggNOG" id="COG3409">
    <property type="taxonomic scope" value="Bacteria"/>
</dbReference>
<evidence type="ECO:0000313" key="4">
    <source>
        <dbReference type="Proteomes" id="UP000014977"/>
    </source>
</evidence>
<dbReference type="InterPro" id="IPR002477">
    <property type="entry name" value="Peptidoglycan-bd-like"/>
</dbReference>
<dbReference type="Pfam" id="PF01471">
    <property type="entry name" value="PG_binding_1"/>
    <property type="match status" value="1"/>
</dbReference>
<dbReference type="Gene3D" id="1.10.101.10">
    <property type="entry name" value="PGBD-like superfamily/PGBD"/>
    <property type="match status" value="1"/>
</dbReference>